<accession>A0A7Y6BVA8</accession>
<evidence type="ECO:0000313" key="3">
    <source>
        <dbReference type="Proteomes" id="UP000526125"/>
    </source>
</evidence>
<sequence length="76" mass="8729">MMKEFFKSRSGLYLKNISGYVVTVVLCSLIFGIDIPWLTVLLFAVVFIIVIEMDIAIKKKRKQTREKRVSSDNASE</sequence>
<keyword evidence="3" id="KW-1185">Reference proteome</keyword>
<dbReference type="Proteomes" id="UP000526125">
    <property type="component" value="Unassembled WGS sequence"/>
</dbReference>
<evidence type="ECO:0000256" key="1">
    <source>
        <dbReference type="SAM" id="Phobius"/>
    </source>
</evidence>
<keyword evidence="1" id="KW-0812">Transmembrane</keyword>
<dbReference type="EMBL" id="JABMCB010000154">
    <property type="protein sequence ID" value="NUU74599.1"/>
    <property type="molecule type" value="Genomic_DNA"/>
</dbReference>
<reference evidence="2 3" key="1">
    <citation type="submission" date="2020-05" db="EMBL/GenBank/DDBJ databases">
        <title>Genome Sequencing of Type Strains.</title>
        <authorList>
            <person name="Lemaire J.F."/>
            <person name="Inderbitzin P."/>
            <person name="Gregorio O.A."/>
            <person name="Collins S.B."/>
            <person name="Wespe N."/>
            <person name="Knight-Connoni V."/>
        </authorList>
    </citation>
    <scope>NUCLEOTIDE SEQUENCE [LARGE SCALE GENOMIC DNA]</scope>
    <source>
        <strain evidence="2 3">LMG 21957</strain>
    </source>
</reference>
<dbReference type="AlphaFoldDB" id="A0A7Y6BVA8"/>
<evidence type="ECO:0000313" key="2">
    <source>
        <dbReference type="EMBL" id="NUU74599.1"/>
    </source>
</evidence>
<comment type="caution">
    <text evidence="2">The sequence shown here is derived from an EMBL/GenBank/DDBJ whole genome shotgun (WGS) entry which is preliminary data.</text>
</comment>
<gene>
    <name evidence="2" type="ORF">HP552_05005</name>
</gene>
<protein>
    <submittedName>
        <fullName evidence="2">Uncharacterized protein</fullName>
    </submittedName>
</protein>
<proteinExistence type="predicted"/>
<feature type="transmembrane region" description="Helical" evidence="1">
    <location>
        <begin position="12"/>
        <end position="31"/>
    </location>
</feature>
<name>A0A7Y6BVA8_9BACL</name>
<keyword evidence="1" id="KW-0472">Membrane</keyword>
<feature type="transmembrane region" description="Helical" evidence="1">
    <location>
        <begin position="37"/>
        <end position="57"/>
    </location>
</feature>
<dbReference type="RefSeq" id="WP_024630879.1">
    <property type="nucleotide sequence ID" value="NZ_JABMCB010000154.1"/>
</dbReference>
<organism evidence="2 3">
    <name type="scientific">Paenibacillus xylanilyticus</name>
    <dbReference type="NCBI Taxonomy" id="248903"/>
    <lineage>
        <taxon>Bacteria</taxon>
        <taxon>Bacillati</taxon>
        <taxon>Bacillota</taxon>
        <taxon>Bacilli</taxon>
        <taxon>Bacillales</taxon>
        <taxon>Paenibacillaceae</taxon>
        <taxon>Paenibacillus</taxon>
    </lineage>
</organism>
<keyword evidence="1" id="KW-1133">Transmembrane helix</keyword>